<feature type="non-terminal residue" evidence="2">
    <location>
        <position position="1"/>
    </location>
</feature>
<reference evidence="3" key="1">
    <citation type="submission" date="2020-03" db="EMBL/GenBank/DDBJ databases">
        <title>Whole-genome sequence of the purple nonsulfur bacterium Rhodocyclus tenuis DSM112.</title>
        <authorList>
            <person name="Kyndt J.A."/>
            <person name="Meyer T.E."/>
        </authorList>
    </citation>
    <scope>NUCLEOTIDE SEQUENCE [LARGE SCALE GENOMIC DNA]</scope>
    <source>
        <strain evidence="3">DSM 112</strain>
    </source>
</reference>
<evidence type="ECO:0000313" key="2">
    <source>
        <dbReference type="EMBL" id="NJA90154.1"/>
    </source>
</evidence>
<feature type="region of interest" description="Disordered" evidence="1">
    <location>
        <begin position="104"/>
        <end position="150"/>
    </location>
</feature>
<evidence type="ECO:0000256" key="1">
    <source>
        <dbReference type="SAM" id="MobiDB-lite"/>
    </source>
</evidence>
<dbReference type="EMBL" id="JAATWB010000013">
    <property type="protein sequence ID" value="NJA90154.1"/>
    <property type="molecule type" value="Genomic_DNA"/>
</dbReference>
<protein>
    <recommendedName>
        <fullName evidence="4">Transposase</fullName>
    </recommendedName>
</protein>
<sequence length="150" mass="17407">WIGARKDHSKRNKRKFIVRRDPRNISSIIFYDPELQQYFPISYRDPTRPAISLWELRAAQTHLKKQGKSADDEETIFRALESMWAIEKNSKELTLKARRKQERNRLHGLVPKLLPDAKSLDGGPPAGPISPKTGEAKKFDRSQLKPFDED</sequence>
<dbReference type="Proteomes" id="UP000720344">
    <property type="component" value="Unassembled WGS sequence"/>
</dbReference>
<keyword evidence="3" id="KW-1185">Reference proteome</keyword>
<name>A0ABX0WN11_9RHOO</name>
<evidence type="ECO:0008006" key="4">
    <source>
        <dbReference type="Google" id="ProtNLM"/>
    </source>
</evidence>
<gene>
    <name evidence="2" type="ORF">HCX48_13115</name>
</gene>
<proteinExistence type="predicted"/>
<accession>A0ABX0WN11</accession>
<organism evidence="2 3">
    <name type="scientific">Rhodocyclus gracilis</name>
    <dbReference type="NCBI Taxonomy" id="2929842"/>
    <lineage>
        <taxon>Bacteria</taxon>
        <taxon>Pseudomonadati</taxon>
        <taxon>Pseudomonadota</taxon>
        <taxon>Betaproteobacteria</taxon>
        <taxon>Rhodocyclales</taxon>
        <taxon>Rhodocyclaceae</taxon>
        <taxon>Rhodocyclus</taxon>
    </lineage>
</organism>
<evidence type="ECO:0000313" key="3">
    <source>
        <dbReference type="Proteomes" id="UP000720344"/>
    </source>
</evidence>
<comment type="caution">
    <text evidence="2">The sequence shown here is derived from an EMBL/GenBank/DDBJ whole genome shotgun (WGS) entry which is preliminary data.</text>
</comment>
<feature type="compositionally biased region" description="Basic and acidic residues" evidence="1">
    <location>
        <begin position="134"/>
        <end position="150"/>
    </location>
</feature>